<dbReference type="Proteomes" id="UP001612415">
    <property type="component" value="Unassembled WGS sequence"/>
</dbReference>
<dbReference type="RefSeq" id="WP_398659251.1">
    <property type="nucleotide sequence ID" value="NZ_JBITDC010000012.1"/>
</dbReference>
<dbReference type="CDD" id="cd07812">
    <property type="entry name" value="SRPBCC"/>
    <property type="match status" value="1"/>
</dbReference>
<dbReference type="Gene3D" id="3.30.530.20">
    <property type="match status" value="1"/>
</dbReference>
<keyword evidence="2" id="KW-1185">Reference proteome</keyword>
<sequence length="176" mass="19115">MLSAEGPRVGCDGHMEAGPSRVWGLVTDIGLPARLSPELRRVPWLDGAKGPAIGARFAGYNHHRLVGDRRTVSHVVELEDQRVFGWVVVDPDGRYGDSAPDPAKPLVAWRFELEPEGADSILRQAVRIGPGRSGISLAIDRTPERGEAIVAFRLAELRTNIEATLLGIKALAEEAR</sequence>
<dbReference type="InterPro" id="IPR019587">
    <property type="entry name" value="Polyketide_cyclase/dehydratase"/>
</dbReference>
<dbReference type="EMBL" id="JBITDC010000012">
    <property type="protein sequence ID" value="MFI5678719.1"/>
    <property type="molecule type" value="Genomic_DNA"/>
</dbReference>
<dbReference type="SUPFAM" id="SSF55961">
    <property type="entry name" value="Bet v1-like"/>
    <property type="match status" value="1"/>
</dbReference>
<proteinExistence type="predicted"/>
<accession>A0ABW7Y8K9</accession>
<comment type="caution">
    <text evidence="1">The sequence shown here is derived from an EMBL/GenBank/DDBJ whole genome shotgun (WGS) entry which is preliminary data.</text>
</comment>
<gene>
    <name evidence="1" type="ORF">ACIA8P_29320</name>
</gene>
<dbReference type="InterPro" id="IPR023393">
    <property type="entry name" value="START-like_dom_sf"/>
</dbReference>
<protein>
    <submittedName>
        <fullName evidence="1">SRPBCC family protein</fullName>
    </submittedName>
</protein>
<organism evidence="1 2">
    <name type="scientific">Streptomyces cellulosae</name>
    <dbReference type="NCBI Taxonomy" id="1968"/>
    <lineage>
        <taxon>Bacteria</taxon>
        <taxon>Bacillati</taxon>
        <taxon>Actinomycetota</taxon>
        <taxon>Actinomycetes</taxon>
        <taxon>Kitasatosporales</taxon>
        <taxon>Streptomycetaceae</taxon>
        <taxon>Streptomyces</taxon>
    </lineage>
</organism>
<name>A0ABW7Y8K9_STRCE</name>
<dbReference type="Pfam" id="PF10604">
    <property type="entry name" value="Polyketide_cyc2"/>
    <property type="match status" value="1"/>
</dbReference>
<reference evidence="1 2" key="1">
    <citation type="submission" date="2024-10" db="EMBL/GenBank/DDBJ databases">
        <title>The Natural Products Discovery Center: Release of the First 8490 Sequenced Strains for Exploring Actinobacteria Biosynthetic Diversity.</title>
        <authorList>
            <person name="Kalkreuter E."/>
            <person name="Kautsar S.A."/>
            <person name="Yang D."/>
            <person name="Bader C.D."/>
            <person name="Teijaro C.N."/>
            <person name="Fluegel L."/>
            <person name="Davis C.M."/>
            <person name="Simpson J.R."/>
            <person name="Lauterbach L."/>
            <person name="Steele A.D."/>
            <person name="Gui C."/>
            <person name="Meng S."/>
            <person name="Li G."/>
            <person name="Viehrig K."/>
            <person name="Ye F."/>
            <person name="Su P."/>
            <person name="Kiefer A.F."/>
            <person name="Nichols A."/>
            <person name="Cepeda A.J."/>
            <person name="Yan W."/>
            <person name="Fan B."/>
            <person name="Jiang Y."/>
            <person name="Adhikari A."/>
            <person name="Zheng C.-J."/>
            <person name="Schuster L."/>
            <person name="Cowan T.M."/>
            <person name="Smanski M.J."/>
            <person name="Chevrette M.G."/>
            <person name="De Carvalho L.P.S."/>
            <person name="Shen B."/>
        </authorList>
    </citation>
    <scope>NUCLEOTIDE SEQUENCE [LARGE SCALE GENOMIC DNA]</scope>
    <source>
        <strain evidence="1 2">NPDC051599</strain>
    </source>
</reference>
<evidence type="ECO:0000313" key="2">
    <source>
        <dbReference type="Proteomes" id="UP001612415"/>
    </source>
</evidence>
<evidence type="ECO:0000313" key="1">
    <source>
        <dbReference type="EMBL" id="MFI5678719.1"/>
    </source>
</evidence>